<evidence type="ECO:0000313" key="1">
    <source>
        <dbReference type="EMBL" id="RFU41544.1"/>
    </source>
</evidence>
<protein>
    <recommendedName>
        <fullName evidence="3">Outer membrane lipoprotein carrier protein LolA</fullName>
    </recommendedName>
</protein>
<name>A0A372JP56_9ACTN</name>
<proteinExistence type="predicted"/>
<reference evidence="1 2" key="1">
    <citation type="submission" date="2018-08" db="EMBL/GenBank/DDBJ databases">
        <title>Actinomadura jelena sp. nov., a novel Actinomycete isolated from soil in Chad.</title>
        <authorList>
            <person name="Shi L."/>
        </authorList>
    </citation>
    <scope>NUCLEOTIDE SEQUENCE [LARGE SCALE GENOMIC DNA]</scope>
    <source>
        <strain evidence="1 2">NEAU-G17</strain>
    </source>
</reference>
<gene>
    <name evidence="1" type="ORF">DZF91_11290</name>
</gene>
<comment type="caution">
    <text evidence="1">The sequence shown here is derived from an EMBL/GenBank/DDBJ whole genome shotgun (WGS) entry which is preliminary data.</text>
</comment>
<accession>A0A372JP56</accession>
<evidence type="ECO:0008006" key="3">
    <source>
        <dbReference type="Google" id="ProtNLM"/>
    </source>
</evidence>
<sequence length="201" mass="21587">MTAALDAFKNSKSVRMKGDFKDEGQAVRIDVHVGTTQADGSMQGSFGNAPSTVKLRTLDGRFYMNADQAFWAGTLGDKTTGAALDGKWVLFPPSQAKEFKTFLGLRQFDQEVFTPLRKDLTVSGGLTTRREDVGGVPAIAVTRPGGKSTVFVAASGAPRLLRLTSTQPVGEMPEGTFDFSEYDAPLNIQAPPNPIDISKAR</sequence>
<evidence type="ECO:0000313" key="2">
    <source>
        <dbReference type="Proteomes" id="UP000261811"/>
    </source>
</evidence>
<keyword evidence="2" id="KW-1185">Reference proteome</keyword>
<dbReference type="AlphaFoldDB" id="A0A372JP56"/>
<dbReference type="Gene3D" id="2.50.20.20">
    <property type="match status" value="1"/>
</dbReference>
<organism evidence="1 2">
    <name type="scientific">Actinomadura logoneensis</name>
    <dbReference type="NCBI Taxonomy" id="2293572"/>
    <lineage>
        <taxon>Bacteria</taxon>
        <taxon>Bacillati</taxon>
        <taxon>Actinomycetota</taxon>
        <taxon>Actinomycetes</taxon>
        <taxon>Streptosporangiales</taxon>
        <taxon>Thermomonosporaceae</taxon>
        <taxon>Actinomadura</taxon>
    </lineage>
</organism>
<dbReference type="Proteomes" id="UP000261811">
    <property type="component" value="Unassembled WGS sequence"/>
</dbReference>
<dbReference type="EMBL" id="QURH01000203">
    <property type="protein sequence ID" value="RFU41544.1"/>
    <property type="molecule type" value="Genomic_DNA"/>
</dbReference>